<comment type="cofactor">
    <cofactor evidence="1">
        <name>Mn(2+)</name>
        <dbReference type="ChEBI" id="CHEBI:29035"/>
    </cofactor>
</comment>
<evidence type="ECO:0000313" key="19">
    <source>
        <dbReference type="EMBL" id="CAD9606813.1"/>
    </source>
</evidence>
<sequence>MATAKSTKGNNGTSNSDQKESSSSILKGIYMGVRLVFGFLFVRHFLWRAYDIRLHAIREYGTIIHEFDPWFNYRATEYLYLNGWQAFKTWFDYKVWYPLGRPVGTTIYPGMQVTAVFIKKFLRPSMSLNDVCCYMPAWFGSIATFLTGMLAYECSHSTGRGYYSNLEVLVATMAFMSIVPAHLMRSIGGGYDNESIAVTAMVLTFYLWCRSLRPGKNSYWFSILAGIAYFNMVAAWGGYVFVLNMVALHAGVLVLLGRYSPQLYRSFTLFYIIGTALAIQVPVVGWAPLKSLEQLTAAAVFVGYQLIQLTEIIIHKQRAELAKKGKSMPKNQAWKIRILVFSGAAVTAMTAMYVLASWGYFSPITSRVRGLFVKHTKTGNPLVDSVAEHQPASKSAYYAYLNILCILGPCGFLMLLHRCVKDDRSSFLCLYGIVTYFFSAKMVRLIILAGPVASALGGVAVGRSIGWATAELLPFAKPLAEEETLETSSESKKSKKSKKKKENVDSPSTLSKVLLAVGINPDSTQVAGIKKLIGVAIFGMFFFCVERF</sequence>
<feature type="transmembrane region" description="Helical" evidence="17">
    <location>
        <begin position="131"/>
        <end position="150"/>
    </location>
</feature>
<keyword evidence="14" id="KW-0464">Manganese</keyword>
<proteinExistence type="inferred from homology"/>
<evidence type="ECO:0000256" key="14">
    <source>
        <dbReference type="ARBA" id="ARBA00023211"/>
    </source>
</evidence>
<organism evidence="19">
    <name type="scientific">Leptocylindrus danicus</name>
    <dbReference type="NCBI Taxonomy" id="163516"/>
    <lineage>
        <taxon>Eukaryota</taxon>
        <taxon>Sar</taxon>
        <taxon>Stramenopiles</taxon>
        <taxon>Ochrophyta</taxon>
        <taxon>Bacillariophyta</taxon>
        <taxon>Coscinodiscophyceae</taxon>
        <taxon>Chaetocerotophycidae</taxon>
        <taxon>Leptocylindrales</taxon>
        <taxon>Leptocylindraceae</taxon>
        <taxon>Leptocylindrus</taxon>
    </lineage>
</organism>
<evidence type="ECO:0000256" key="15">
    <source>
        <dbReference type="ARBA" id="ARBA00048829"/>
    </source>
</evidence>
<keyword evidence="10" id="KW-0479">Metal-binding</keyword>
<comment type="subcellular location">
    <subcellularLocation>
        <location evidence="3">Endomembrane system</location>
        <topology evidence="3">Multi-pass membrane protein</topology>
    </subcellularLocation>
</comment>
<feature type="transmembrane region" description="Helical" evidence="17">
    <location>
        <begin position="268"/>
        <end position="289"/>
    </location>
</feature>
<feature type="transmembrane region" description="Helical" evidence="17">
    <location>
        <begin position="28"/>
        <end position="46"/>
    </location>
</feature>
<dbReference type="UniPathway" id="UPA00378"/>
<comment type="cofactor">
    <cofactor evidence="2">
        <name>Mg(2+)</name>
        <dbReference type="ChEBI" id="CHEBI:18420"/>
    </cofactor>
</comment>
<dbReference type="GO" id="GO:0012505">
    <property type="term" value="C:endomembrane system"/>
    <property type="evidence" value="ECO:0007669"/>
    <property type="project" value="UniProtKB-SubCell"/>
</dbReference>
<accession>A0A7S2PMI8</accession>
<protein>
    <recommendedName>
        <fullName evidence="6">dolichyl-diphosphooligosaccharide--protein glycotransferase</fullName>
        <ecNumber evidence="6">2.4.99.18</ecNumber>
    </recommendedName>
</protein>
<evidence type="ECO:0000256" key="17">
    <source>
        <dbReference type="SAM" id="Phobius"/>
    </source>
</evidence>
<feature type="transmembrane region" description="Helical" evidence="17">
    <location>
        <begin position="336"/>
        <end position="361"/>
    </location>
</feature>
<evidence type="ECO:0000256" key="12">
    <source>
        <dbReference type="ARBA" id="ARBA00022989"/>
    </source>
</evidence>
<feature type="region of interest" description="Disordered" evidence="16">
    <location>
        <begin position="484"/>
        <end position="504"/>
    </location>
</feature>
<keyword evidence="7" id="KW-0328">Glycosyltransferase</keyword>
<dbReference type="Pfam" id="PF02516">
    <property type="entry name" value="STT3"/>
    <property type="match status" value="1"/>
</dbReference>
<comment type="pathway">
    <text evidence="4">Protein modification; protein glycosylation.</text>
</comment>
<feature type="transmembrane region" description="Helical" evidence="17">
    <location>
        <begin position="397"/>
        <end position="416"/>
    </location>
</feature>
<dbReference type="PANTHER" id="PTHR13872:SF1">
    <property type="entry name" value="DOLICHYL-DIPHOSPHOOLIGOSACCHARIDE--PROTEIN GLYCOSYLTRANSFERASE SUBUNIT STT3B"/>
    <property type="match status" value="1"/>
</dbReference>
<keyword evidence="13 17" id="KW-0472">Membrane</keyword>
<feature type="region of interest" description="Disordered" evidence="16">
    <location>
        <begin position="1"/>
        <end position="20"/>
    </location>
</feature>
<comment type="catalytic activity">
    <reaction evidence="15">
        <text>a di-trans,poly-cis-dolichyl diphosphooligosaccharide + L-asparaginyl-[protein] = N(4)-(oligosaccharide-(1-&gt;4)-N-acetyl-beta-D-glucosaminyl-(1-&gt;4)-N-acetyl-beta-D-glucosaminyl)-L-asparaginyl-[protein] + a di-trans,poly-cis-dolichyl diphosphate + H(+)</text>
        <dbReference type="Rhea" id="RHEA:22980"/>
        <dbReference type="Rhea" id="RHEA-COMP:12804"/>
        <dbReference type="Rhea" id="RHEA-COMP:12805"/>
        <dbReference type="Rhea" id="RHEA-COMP:19506"/>
        <dbReference type="Rhea" id="RHEA-COMP:19509"/>
        <dbReference type="ChEBI" id="CHEBI:15378"/>
        <dbReference type="ChEBI" id="CHEBI:50347"/>
        <dbReference type="ChEBI" id="CHEBI:57497"/>
        <dbReference type="ChEBI" id="CHEBI:57570"/>
        <dbReference type="ChEBI" id="CHEBI:132529"/>
        <dbReference type="EC" id="2.4.99.18"/>
    </reaction>
</comment>
<feature type="domain" description="Oligosaccharyl transferase STT3 N-terminal" evidence="18">
    <location>
        <begin position="49"/>
        <end position="448"/>
    </location>
</feature>
<dbReference type="GO" id="GO:0046872">
    <property type="term" value="F:metal ion binding"/>
    <property type="evidence" value="ECO:0007669"/>
    <property type="project" value="UniProtKB-KW"/>
</dbReference>
<feature type="transmembrane region" description="Helical" evidence="17">
    <location>
        <begin position="428"/>
        <end position="447"/>
    </location>
</feature>
<keyword evidence="9 17" id="KW-0812">Transmembrane</keyword>
<dbReference type="GO" id="GO:0016020">
    <property type="term" value="C:membrane"/>
    <property type="evidence" value="ECO:0007669"/>
    <property type="project" value="InterPro"/>
</dbReference>
<dbReference type="InterPro" id="IPR003674">
    <property type="entry name" value="Oligo_trans_STT3"/>
</dbReference>
<evidence type="ECO:0000256" key="10">
    <source>
        <dbReference type="ARBA" id="ARBA00022723"/>
    </source>
</evidence>
<evidence type="ECO:0000256" key="8">
    <source>
        <dbReference type="ARBA" id="ARBA00022679"/>
    </source>
</evidence>
<dbReference type="GO" id="GO:0004579">
    <property type="term" value="F:dolichyl-diphosphooligosaccharide-protein glycotransferase activity"/>
    <property type="evidence" value="ECO:0007669"/>
    <property type="project" value="UniProtKB-EC"/>
</dbReference>
<dbReference type="EC" id="2.4.99.18" evidence="6"/>
<dbReference type="AlphaFoldDB" id="A0A7S2PMI8"/>
<reference evidence="19" key="1">
    <citation type="submission" date="2021-01" db="EMBL/GenBank/DDBJ databases">
        <authorList>
            <person name="Corre E."/>
            <person name="Pelletier E."/>
            <person name="Niang G."/>
            <person name="Scheremetjew M."/>
            <person name="Finn R."/>
            <person name="Kale V."/>
            <person name="Holt S."/>
            <person name="Cochrane G."/>
            <person name="Meng A."/>
            <person name="Brown T."/>
            <person name="Cohen L."/>
        </authorList>
    </citation>
    <scope>NUCLEOTIDE SEQUENCE</scope>
    <source>
        <strain evidence="19">B650</strain>
    </source>
</reference>
<evidence type="ECO:0000256" key="16">
    <source>
        <dbReference type="SAM" id="MobiDB-lite"/>
    </source>
</evidence>
<name>A0A7S2PMI8_9STRA</name>
<evidence type="ECO:0000256" key="11">
    <source>
        <dbReference type="ARBA" id="ARBA00022842"/>
    </source>
</evidence>
<keyword evidence="8" id="KW-0808">Transferase</keyword>
<evidence type="ECO:0000256" key="1">
    <source>
        <dbReference type="ARBA" id="ARBA00001936"/>
    </source>
</evidence>
<feature type="transmembrane region" description="Helical" evidence="17">
    <location>
        <begin position="162"/>
        <end position="183"/>
    </location>
</feature>
<evidence type="ECO:0000256" key="6">
    <source>
        <dbReference type="ARBA" id="ARBA00012605"/>
    </source>
</evidence>
<dbReference type="EMBL" id="HBGY01029900">
    <property type="protein sequence ID" value="CAD9606813.1"/>
    <property type="molecule type" value="Transcribed_RNA"/>
</dbReference>
<keyword evidence="12 17" id="KW-1133">Transmembrane helix</keyword>
<evidence type="ECO:0000256" key="9">
    <source>
        <dbReference type="ARBA" id="ARBA00022692"/>
    </source>
</evidence>
<evidence type="ECO:0000256" key="2">
    <source>
        <dbReference type="ARBA" id="ARBA00001946"/>
    </source>
</evidence>
<dbReference type="InterPro" id="IPR048307">
    <property type="entry name" value="STT3_N"/>
</dbReference>
<feature type="transmembrane region" description="Helical" evidence="17">
    <location>
        <begin position="528"/>
        <end position="545"/>
    </location>
</feature>
<evidence type="ECO:0000256" key="7">
    <source>
        <dbReference type="ARBA" id="ARBA00022676"/>
    </source>
</evidence>
<evidence type="ECO:0000259" key="18">
    <source>
        <dbReference type="Pfam" id="PF02516"/>
    </source>
</evidence>
<keyword evidence="11" id="KW-0460">Magnesium</keyword>
<evidence type="ECO:0000256" key="3">
    <source>
        <dbReference type="ARBA" id="ARBA00004127"/>
    </source>
</evidence>
<gene>
    <name evidence="19" type="ORF">LDAN0321_LOCUS18581</name>
</gene>
<evidence type="ECO:0000256" key="13">
    <source>
        <dbReference type="ARBA" id="ARBA00023136"/>
    </source>
</evidence>
<dbReference type="PANTHER" id="PTHR13872">
    <property type="entry name" value="DOLICHYL-DIPHOSPHOOLIGOSACCHARIDE--PROTEIN GLYCOSYLTRANSFERASE SUBUNIT"/>
    <property type="match status" value="1"/>
</dbReference>
<comment type="similarity">
    <text evidence="5">Belongs to the STT3 family.</text>
</comment>
<feature type="transmembrane region" description="Helical" evidence="17">
    <location>
        <begin position="195"/>
        <end position="213"/>
    </location>
</feature>
<evidence type="ECO:0000256" key="4">
    <source>
        <dbReference type="ARBA" id="ARBA00004922"/>
    </source>
</evidence>
<evidence type="ECO:0000256" key="5">
    <source>
        <dbReference type="ARBA" id="ARBA00010810"/>
    </source>
</evidence>